<accession>A0A6D2HRC0</accession>
<gene>
    <name evidence="1" type="ORF">MERR_LOCUS4315</name>
    <name evidence="2" type="ORF">MERR_LOCUS49359</name>
</gene>
<sequence>MGSGYESYPTKPMDRAWTNRLVEITELDDLVNLLLSEHPTTRTQKVEQGNGTSMGKTTFEPWERNDISYAITLFCDGRH</sequence>
<name>A0A6D2HRC0_9BRAS</name>
<evidence type="ECO:0000313" key="1">
    <source>
        <dbReference type="EMBL" id="CAA7017080.1"/>
    </source>
</evidence>
<reference evidence="1 3" key="1">
    <citation type="submission" date="2020-01" db="EMBL/GenBank/DDBJ databases">
        <authorList>
            <person name="Mishra B."/>
        </authorList>
    </citation>
    <scope>NUCLEOTIDE SEQUENCE [LARGE SCALE GENOMIC DNA]</scope>
</reference>
<evidence type="ECO:0000313" key="2">
    <source>
        <dbReference type="EMBL" id="CAA7062123.1"/>
    </source>
</evidence>
<dbReference type="Proteomes" id="UP000467841">
    <property type="component" value="Unassembled WGS sequence"/>
</dbReference>
<proteinExistence type="predicted"/>
<dbReference type="AlphaFoldDB" id="A0A6D2HRC0"/>
<keyword evidence="3" id="KW-1185">Reference proteome</keyword>
<evidence type="ECO:0000313" key="3">
    <source>
        <dbReference type="Proteomes" id="UP000467841"/>
    </source>
</evidence>
<protein>
    <submittedName>
        <fullName evidence="1">Uncharacterized protein</fullName>
    </submittedName>
</protein>
<dbReference type="EMBL" id="CACVBM020001920">
    <property type="protein sequence ID" value="CAA7062123.1"/>
    <property type="molecule type" value="Genomic_DNA"/>
</dbReference>
<dbReference type="EMBL" id="CACVBM020000288">
    <property type="protein sequence ID" value="CAA7017080.1"/>
    <property type="molecule type" value="Genomic_DNA"/>
</dbReference>
<organism evidence="1 3">
    <name type="scientific">Microthlaspi erraticum</name>
    <dbReference type="NCBI Taxonomy" id="1685480"/>
    <lineage>
        <taxon>Eukaryota</taxon>
        <taxon>Viridiplantae</taxon>
        <taxon>Streptophyta</taxon>
        <taxon>Embryophyta</taxon>
        <taxon>Tracheophyta</taxon>
        <taxon>Spermatophyta</taxon>
        <taxon>Magnoliopsida</taxon>
        <taxon>eudicotyledons</taxon>
        <taxon>Gunneridae</taxon>
        <taxon>Pentapetalae</taxon>
        <taxon>rosids</taxon>
        <taxon>malvids</taxon>
        <taxon>Brassicales</taxon>
        <taxon>Brassicaceae</taxon>
        <taxon>Coluteocarpeae</taxon>
        <taxon>Microthlaspi</taxon>
    </lineage>
</organism>